<protein>
    <submittedName>
        <fullName evidence="1">Uncharacterized protein</fullName>
    </submittedName>
</protein>
<reference evidence="1" key="2">
    <citation type="submission" date="2025-09" db="UniProtKB">
        <authorList>
            <consortium name="EnsemblPlants"/>
        </authorList>
    </citation>
    <scope>IDENTIFICATION</scope>
</reference>
<reference evidence="1" key="1">
    <citation type="submission" date="2021-05" db="EMBL/GenBank/DDBJ databases">
        <authorList>
            <person name="Scholz U."/>
            <person name="Mascher M."/>
            <person name="Fiebig A."/>
        </authorList>
    </citation>
    <scope>NUCLEOTIDE SEQUENCE [LARGE SCALE GENOMIC DNA]</scope>
</reference>
<organism evidence="1 2">
    <name type="scientific">Avena sativa</name>
    <name type="common">Oat</name>
    <dbReference type="NCBI Taxonomy" id="4498"/>
    <lineage>
        <taxon>Eukaryota</taxon>
        <taxon>Viridiplantae</taxon>
        <taxon>Streptophyta</taxon>
        <taxon>Embryophyta</taxon>
        <taxon>Tracheophyta</taxon>
        <taxon>Spermatophyta</taxon>
        <taxon>Magnoliopsida</taxon>
        <taxon>Liliopsida</taxon>
        <taxon>Poales</taxon>
        <taxon>Poaceae</taxon>
        <taxon>BOP clade</taxon>
        <taxon>Pooideae</taxon>
        <taxon>Poodae</taxon>
        <taxon>Poeae</taxon>
        <taxon>Poeae Chloroplast Group 1 (Aveneae type)</taxon>
        <taxon>Aveninae</taxon>
        <taxon>Avena</taxon>
    </lineage>
</organism>
<keyword evidence="2" id="KW-1185">Reference proteome</keyword>
<name>A0ACD5V3A5_AVESA</name>
<evidence type="ECO:0000313" key="2">
    <source>
        <dbReference type="Proteomes" id="UP001732700"/>
    </source>
</evidence>
<proteinExistence type="predicted"/>
<dbReference type="Proteomes" id="UP001732700">
    <property type="component" value="Chromosome 2D"/>
</dbReference>
<sequence length="109" mass="11914">MNFGGLTPYAWRLWKDRTATELVHSLVIESCPLHEAVRCIHVGLLCVQDHPDDKPLLSSDTFMLEIGSALLPAPNQPAYVALWNSGTQEGRENAGNSLNAVSITTLDGR</sequence>
<dbReference type="EnsemblPlants" id="AVESA.00010b.r2.2DG0361970.1">
    <property type="protein sequence ID" value="AVESA.00010b.r2.2DG0361970.1.CDS"/>
    <property type="gene ID" value="AVESA.00010b.r2.2DG0361970"/>
</dbReference>
<accession>A0ACD5V3A5</accession>
<evidence type="ECO:0000313" key="1">
    <source>
        <dbReference type="EnsemblPlants" id="AVESA.00010b.r2.2DG0361970.1.CDS"/>
    </source>
</evidence>